<evidence type="ECO:0000256" key="1">
    <source>
        <dbReference type="SAM" id="Coils"/>
    </source>
</evidence>
<sequence length="300" mass="34126">MAGEGPPLCSECCHERCCSLSTSMACKMSSKDMALCLLLILSVLLSYMLGLLSRKQHDCESSCLLQNEVVLLFWKHAIAALSDHKAFMEDVSVSAPSQTLRCSKGESCSSSTNYMQTDKLHQVGCILGETIKTAQRTMLPAGDMDSRWNETLRRWRRDTAACWNLLLSSDPRSTLVRILSPLMLKLEHAEAKLRGCERLTSELQVEALEHLERIEEYTQEIKNHSRRLHEMSRLFSVSNHHLLEEVTSGAELQDKLLETIGERRNFFYKEEKNPPSEAWPVHHLLETFLQEVSDVVYNAV</sequence>
<organism evidence="3">
    <name type="scientific">Guillardia theta</name>
    <name type="common">Cryptophyte</name>
    <name type="synonym">Cryptomonas phi</name>
    <dbReference type="NCBI Taxonomy" id="55529"/>
    <lineage>
        <taxon>Eukaryota</taxon>
        <taxon>Cryptophyceae</taxon>
        <taxon>Pyrenomonadales</taxon>
        <taxon>Geminigeraceae</taxon>
        <taxon>Guillardia</taxon>
    </lineage>
</organism>
<dbReference type="EMBL" id="HBKN01014114">
    <property type="protein sequence ID" value="CAE2290040.1"/>
    <property type="molecule type" value="Transcribed_RNA"/>
</dbReference>
<feature type="transmembrane region" description="Helical" evidence="2">
    <location>
        <begin position="33"/>
        <end position="52"/>
    </location>
</feature>
<evidence type="ECO:0000313" key="3">
    <source>
        <dbReference type="EMBL" id="CAE2290040.1"/>
    </source>
</evidence>
<keyword evidence="1" id="KW-0175">Coiled coil</keyword>
<accession>A0A7S4KBS1</accession>
<keyword evidence="2" id="KW-1133">Transmembrane helix</keyword>
<name>A0A7S4KBS1_GUITH</name>
<keyword evidence="2" id="KW-0812">Transmembrane</keyword>
<dbReference type="AlphaFoldDB" id="A0A7S4KBS1"/>
<keyword evidence="2" id="KW-0472">Membrane</keyword>
<evidence type="ECO:0000256" key="2">
    <source>
        <dbReference type="SAM" id="Phobius"/>
    </source>
</evidence>
<feature type="coiled-coil region" evidence="1">
    <location>
        <begin position="186"/>
        <end position="234"/>
    </location>
</feature>
<protein>
    <submittedName>
        <fullName evidence="3">Uncharacterized protein</fullName>
    </submittedName>
</protein>
<gene>
    <name evidence="3" type="ORF">GTHE00462_LOCUS10974</name>
</gene>
<proteinExistence type="predicted"/>
<reference evidence="3" key="1">
    <citation type="submission" date="2021-01" db="EMBL/GenBank/DDBJ databases">
        <authorList>
            <person name="Corre E."/>
            <person name="Pelletier E."/>
            <person name="Niang G."/>
            <person name="Scheremetjew M."/>
            <person name="Finn R."/>
            <person name="Kale V."/>
            <person name="Holt S."/>
            <person name="Cochrane G."/>
            <person name="Meng A."/>
            <person name="Brown T."/>
            <person name="Cohen L."/>
        </authorList>
    </citation>
    <scope>NUCLEOTIDE SEQUENCE</scope>
    <source>
        <strain evidence="3">CCMP 2712</strain>
    </source>
</reference>